<sequence length="149" mass="15392">MEEITSASSSQRNLSGSGNFGGGGFGRNDNSGRGGNFSGCDGFGGSCSGGGYGGSRHGYNGLVMMVVTKEAALATVKEAEAIKVVEGYGNQGSGYGRSGSYDSYNDGVRGSFCGVSGSNLKVMEATMILAITIIKFQTHEGMKLWRQKL</sequence>
<gene>
    <name evidence="2" type="ORF">P7K49_006749</name>
</gene>
<name>A0ABQ9W5R2_SAGOE</name>
<proteinExistence type="predicted"/>
<evidence type="ECO:0000256" key="1">
    <source>
        <dbReference type="SAM" id="MobiDB-lite"/>
    </source>
</evidence>
<keyword evidence="3" id="KW-1185">Reference proteome</keyword>
<comment type="caution">
    <text evidence="2">The sequence shown here is derived from an EMBL/GenBank/DDBJ whole genome shotgun (WGS) entry which is preliminary data.</text>
</comment>
<evidence type="ECO:0000313" key="2">
    <source>
        <dbReference type="EMBL" id="KAK2116123.1"/>
    </source>
</evidence>
<dbReference type="Proteomes" id="UP001266305">
    <property type="component" value="Unassembled WGS sequence"/>
</dbReference>
<protein>
    <submittedName>
        <fullName evidence="2">Uncharacterized protein</fullName>
    </submittedName>
</protein>
<dbReference type="EMBL" id="JASSZA010000003">
    <property type="protein sequence ID" value="KAK2116123.1"/>
    <property type="molecule type" value="Genomic_DNA"/>
</dbReference>
<organism evidence="2 3">
    <name type="scientific">Saguinus oedipus</name>
    <name type="common">Cotton-top tamarin</name>
    <name type="synonym">Oedipomidas oedipus</name>
    <dbReference type="NCBI Taxonomy" id="9490"/>
    <lineage>
        <taxon>Eukaryota</taxon>
        <taxon>Metazoa</taxon>
        <taxon>Chordata</taxon>
        <taxon>Craniata</taxon>
        <taxon>Vertebrata</taxon>
        <taxon>Euteleostomi</taxon>
        <taxon>Mammalia</taxon>
        <taxon>Eutheria</taxon>
        <taxon>Euarchontoglires</taxon>
        <taxon>Primates</taxon>
        <taxon>Haplorrhini</taxon>
        <taxon>Platyrrhini</taxon>
        <taxon>Cebidae</taxon>
        <taxon>Callitrichinae</taxon>
        <taxon>Saguinus</taxon>
    </lineage>
</organism>
<feature type="region of interest" description="Disordered" evidence="1">
    <location>
        <begin position="1"/>
        <end position="25"/>
    </location>
</feature>
<accession>A0ABQ9W5R2</accession>
<reference evidence="2 3" key="1">
    <citation type="submission" date="2023-05" db="EMBL/GenBank/DDBJ databases">
        <title>B98-5 Cell Line De Novo Hybrid Assembly: An Optical Mapping Approach.</title>
        <authorList>
            <person name="Kananen K."/>
            <person name="Auerbach J.A."/>
            <person name="Kautto E."/>
            <person name="Blachly J.S."/>
        </authorList>
    </citation>
    <scope>NUCLEOTIDE SEQUENCE [LARGE SCALE GENOMIC DNA]</scope>
    <source>
        <strain evidence="2">B95-8</strain>
        <tissue evidence="2">Cell line</tissue>
    </source>
</reference>
<evidence type="ECO:0000313" key="3">
    <source>
        <dbReference type="Proteomes" id="UP001266305"/>
    </source>
</evidence>
<feature type="compositionally biased region" description="Polar residues" evidence="1">
    <location>
        <begin position="1"/>
        <end position="14"/>
    </location>
</feature>